<protein>
    <recommendedName>
        <fullName evidence="1">Calcium-transporting P-type ATPase N-terminal autoinhibitory domain-containing protein</fullName>
    </recommendedName>
</protein>
<feature type="domain" description="Calcium-transporting P-type ATPase N-terminal autoinhibitory" evidence="1">
    <location>
        <begin position="29"/>
        <end position="49"/>
    </location>
</feature>
<dbReference type="AlphaFoldDB" id="A0A7J6F6B3"/>
<sequence length="143" mass="16613">MLLPIVSADGGYLFLHSFIRFNFIHLHSGLVLNASRRFRYTLDLKKEEEKKQILRKIRAHAQQIRAAYLFKVGAIAEPETNGVDLFHCRINRIGTKSLTLVTKDIQPINRVCYLLKREKFNYKRKNLNFSGTVPSVRTPLKLD</sequence>
<evidence type="ECO:0000313" key="3">
    <source>
        <dbReference type="Proteomes" id="UP000525078"/>
    </source>
</evidence>
<reference evidence="2 3" key="1">
    <citation type="journal article" date="2020" name="bioRxiv">
        <title>Sequence and annotation of 42 cannabis genomes reveals extensive copy number variation in cannabinoid synthesis and pathogen resistance genes.</title>
        <authorList>
            <person name="Mckernan K.J."/>
            <person name="Helbert Y."/>
            <person name="Kane L.T."/>
            <person name="Ebling H."/>
            <person name="Zhang L."/>
            <person name="Liu B."/>
            <person name="Eaton Z."/>
            <person name="Mclaughlin S."/>
            <person name="Kingan S."/>
            <person name="Baybayan P."/>
            <person name="Concepcion G."/>
            <person name="Jordan M."/>
            <person name="Riva A."/>
            <person name="Barbazuk W."/>
            <person name="Harkins T."/>
        </authorList>
    </citation>
    <scope>NUCLEOTIDE SEQUENCE [LARGE SCALE GENOMIC DNA]</scope>
    <source>
        <strain evidence="3">cv. Jamaican Lion 4</strain>
        <tissue evidence="2">Leaf</tissue>
    </source>
</reference>
<comment type="caution">
    <text evidence="2">The sequence shown here is derived from an EMBL/GenBank/DDBJ whole genome shotgun (WGS) entry which is preliminary data.</text>
</comment>
<gene>
    <name evidence="2" type="ORF">F8388_012794</name>
</gene>
<dbReference type="Pfam" id="PF12515">
    <property type="entry name" value="CaATP_NAI"/>
    <property type="match status" value="1"/>
</dbReference>
<dbReference type="GO" id="GO:0005516">
    <property type="term" value="F:calmodulin binding"/>
    <property type="evidence" value="ECO:0007669"/>
    <property type="project" value="InterPro"/>
</dbReference>
<dbReference type="InterPro" id="IPR024750">
    <property type="entry name" value="Ca_ATPase_N_dom"/>
</dbReference>
<proteinExistence type="predicted"/>
<evidence type="ECO:0000259" key="1">
    <source>
        <dbReference type="Pfam" id="PF12515"/>
    </source>
</evidence>
<organism evidence="2 3">
    <name type="scientific">Cannabis sativa</name>
    <name type="common">Hemp</name>
    <name type="synonym">Marijuana</name>
    <dbReference type="NCBI Taxonomy" id="3483"/>
    <lineage>
        <taxon>Eukaryota</taxon>
        <taxon>Viridiplantae</taxon>
        <taxon>Streptophyta</taxon>
        <taxon>Embryophyta</taxon>
        <taxon>Tracheophyta</taxon>
        <taxon>Spermatophyta</taxon>
        <taxon>Magnoliopsida</taxon>
        <taxon>eudicotyledons</taxon>
        <taxon>Gunneridae</taxon>
        <taxon>Pentapetalae</taxon>
        <taxon>rosids</taxon>
        <taxon>fabids</taxon>
        <taxon>Rosales</taxon>
        <taxon>Cannabaceae</taxon>
        <taxon>Cannabis</taxon>
    </lineage>
</organism>
<dbReference type="Gene3D" id="1.20.5.170">
    <property type="match status" value="1"/>
</dbReference>
<dbReference type="EMBL" id="JAATIP010000159">
    <property type="protein sequence ID" value="KAF4365429.1"/>
    <property type="molecule type" value="Genomic_DNA"/>
</dbReference>
<evidence type="ECO:0000313" key="2">
    <source>
        <dbReference type="EMBL" id="KAF4365429.1"/>
    </source>
</evidence>
<name>A0A7J6F6B3_CANSA</name>
<accession>A0A7J6F6B3</accession>
<dbReference type="Proteomes" id="UP000525078">
    <property type="component" value="Unassembled WGS sequence"/>
</dbReference>